<dbReference type="Proteomes" id="UP001449582">
    <property type="component" value="Unassembled WGS sequence"/>
</dbReference>
<reference evidence="1" key="1">
    <citation type="submission" date="2024-02" db="EMBL/GenBank/DDBJ databases">
        <title>Draft genome sequence of new strains in genus Ureaplasma.</title>
        <authorList>
            <person name="Nakajima Y."/>
            <person name="Segawa T."/>
        </authorList>
    </citation>
    <scope>NUCLEOTIDE SEQUENCE [LARGE SCALE GENOMIC DNA]</scope>
    <source>
        <strain evidence="1">OM1</strain>
    </source>
</reference>
<keyword evidence="2" id="KW-1185">Reference proteome</keyword>
<dbReference type="EMBL" id="BAABQM010000003">
    <property type="protein sequence ID" value="GAA5414732.1"/>
    <property type="molecule type" value="Genomic_DNA"/>
</dbReference>
<evidence type="ECO:0000313" key="1">
    <source>
        <dbReference type="EMBL" id="GAA5414732.1"/>
    </source>
</evidence>
<dbReference type="RefSeq" id="WP_353289893.1">
    <property type="nucleotide sequence ID" value="NZ_BAABQM010000003.1"/>
</dbReference>
<gene>
    <name evidence="1" type="ORF">UREOM_4430</name>
</gene>
<protein>
    <submittedName>
        <fullName evidence="1">Uncharacterized protein</fullName>
    </submittedName>
</protein>
<organism evidence="1 2">
    <name type="scientific">Ureaplasma ceti</name>
    <dbReference type="NCBI Taxonomy" id="3119530"/>
    <lineage>
        <taxon>Bacteria</taxon>
        <taxon>Bacillati</taxon>
        <taxon>Mycoplasmatota</taxon>
        <taxon>Mycoplasmoidales</taxon>
        <taxon>Mycoplasmoidaceae</taxon>
        <taxon>Ureaplasma</taxon>
    </lineage>
</organism>
<sequence>MGSNGQQVICSNKYGEIFISSEDVKNYMVKYLDFMIDDERIQIDVIDIISLSNQKFVFQMIINLLDDETIELAKIDHIRDSLDIIFRNHLGISFESINIGVKHLHD</sequence>
<comment type="caution">
    <text evidence="1">The sequence shown here is derived from an EMBL/GenBank/DDBJ whole genome shotgun (WGS) entry which is preliminary data.</text>
</comment>
<proteinExistence type="predicted"/>
<evidence type="ECO:0000313" key="2">
    <source>
        <dbReference type="Proteomes" id="UP001449582"/>
    </source>
</evidence>
<name>A0ABP9U973_9BACT</name>
<accession>A0ABP9U973</accession>